<dbReference type="AlphaFoldDB" id="A0A0N4VXK3"/>
<name>A0A0N4VXK3_HAEPC</name>
<organism evidence="1">
    <name type="scientific">Haemonchus placei</name>
    <name type="common">Barber's pole worm</name>
    <dbReference type="NCBI Taxonomy" id="6290"/>
    <lineage>
        <taxon>Eukaryota</taxon>
        <taxon>Metazoa</taxon>
        <taxon>Ecdysozoa</taxon>
        <taxon>Nematoda</taxon>
        <taxon>Chromadorea</taxon>
        <taxon>Rhabditida</taxon>
        <taxon>Rhabditina</taxon>
        <taxon>Rhabditomorpha</taxon>
        <taxon>Strongyloidea</taxon>
        <taxon>Trichostrongylidae</taxon>
        <taxon>Haemonchus</taxon>
    </lineage>
</organism>
<sequence>LTAILLRPRVIANNVIRSRFSLAYIAILINFRSVVTRFCGNASNTSVVAQY</sequence>
<reference evidence="1" key="1">
    <citation type="submission" date="2017-02" db="UniProtKB">
        <authorList>
            <consortium name="WormBaseParasite"/>
        </authorList>
    </citation>
    <scope>IDENTIFICATION</scope>
</reference>
<protein>
    <submittedName>
        <fullName evidence="1">G_PROTEIN_RECEP_F1_2 domain-containing protein</fullName>
    </submittedName>
</protein>
<proteinExistence type="predicted"/>
<dbReference type="WBParaSite" id="HPLM_0000202301-mRNA-1">
    <property type="protein sequence ID" value="HPLM_0000202301-mRNA-1"/>
    <property type="gene ID" value="HPLM_0000202301"/>
</dbReference>
<accession>A0A0N4VXK3</accession>
<evidence type="ECO:0000313" key="1">
    <source>
        <dbReference type="WBParaSite" id="HPLM_0000202301-mRNA-1"/>
    </source>
</evidence>